<organism evidence="1 2">
    <name type="scientific">Sagittula stellata (strain ATCC 700073 / DSM 11524 / E-37)</name>
    <dbReference type="NCBI Taxonomy" id="388399"/>
    <lineage>
        <taxon>Bacteria</taxon>
        <taxon>Pseudomonadati</taxon>
        <taxon>Pseudomonadota</taxon>
        <taxon>Alphaproteobacteria</taxon>
        <taxon>Rhodobacterales</taxon>
        <taxon>Roseobacteraceae</taxon>
        <taxon>Sagittula</taxon>
    </lineage>
</organism>
<dbReference type="EMBL" id="AAYA01000020">
    <property type="protein sequence ID" value="EBA06001.1"/>
    <property type="molecule type" value="Genomic_DNA"/>
</dbReference>
<dbReference type="Pfam" id="PF11367">
    <property type="entry name" value="Tail_completion_gp17"/>
    <property type="match status" value="1"/>
</dbReference>
<evidence type="ECO:0000313" key="1">
    <source>
        <dbReference type="EMBL" id="EBA06001.1"/>
    </source>
</evidence>
<dbReference type="Proteomes" id="UP000005713">
    <property type="component" value="Unassembled WGS sequence"/>
</dbReference>
<dbReference type="OrthoDB" id="7630456at2"/>
<dbReference type="InterPro" id="IPR053745">
    <property type="entry name" value="Viral_Tail_Comp_sf"/>
</dbReference>
<sequence>MSASSALQKAILDALQADATLAGMVGGRIYDVPPGRPRKPYVSLGPTSFFPERRDCMNSRTETVQIDVWTEDKERRQLCKAICDAVIAVLDQADLSLADPYALGRCDLLLARIMDDPDDITRHGVLQFECEVTG</sequence>
<accession>A3KA58</accession>
<dbReference type="AlphaFoldDB" id="A3KA58"/>
<keyword evidence="2" id="KW-1185">Reference proteome</keyword>
<dbReference type="RefSeq" id="WP_005863459.1">
    <property type="nucleotide sequence ID" value="NZ_AAYA01000020.1"/>
</dbReference>
<proteinExistence type="predicted"/>
<evidence type="ECO:0000313" key="2">
    <source>
        <dbReference type="Proteomes" id="UP000005713"/>
    </source>
</evidence>
<name>A3KA58_SAGS3</name>
<gene>
    <name evidence="1" type="ORF">SSE37_25373</name>
</gene>
<comment type="caution">
    <text evidence="1">The sequence shown here is derived from an EMBL/GenBank/DDBJ whole genome shotgun (WGS) entry which is preliminary data.</text>
</comment>
<dbReference type="Gene3D" id="3.30.2000.30">
    <property type="match status" value="1"/>
</dbReference>
<dbReference type="InterPro" id="IPR021508">
    <property type="entry name" value="Gp17-like"/>
</dbReference>
<reference evidence="1 2" key="1">
    <citation type="submission" date="2006-06" db="EMBL/GenBank/DDBJ databases">
        <authorList>
            <person name="Moran M.A."/>
            <person name="Ferriera S."/>
            <person name="Johnson J."/>
            <person name="Kravitz S."/>
            <person name="Beeson K."/>
            <person name="Sutton G."/>
            <person name="Rogers Y.-H."/>
            <person name="Friedman R."/>
            <person name="Frazier M."/>
            <person name="Venter J.C."/>
        </authorList>
    </citation>
    <scope>NUCLEOTIDE SEQUENCE [LARGE SCALE GENOMIC DNA]</scope>
    <source>
        <strain evidence="1 2">E-37</strain>
    </source>
</reference>
<protein>
    <submittedName>
        <fullName evidence="1">Gene transfer agent (GTA) orfg8</fullName>
    </submittedName>
</protein>
<dbReference type="eggNOG" id="ENOG50331ID">
    <property type="taxonomic scope" value="Bacteria"/>
</dbReference>